<evidence type="ECO:0000313" key="4">
    <source>
        <dbReference type="Proteomes" id="UP000256328"/>
    </source>
</evidence>
<dbReference type="Proteomes" id="UP000256328">
    <property type="component" value="Unassembled WGS sequence"/>
</dbReference>
<reference evidence="3 4" key="1">
    <citation type="journal article" date="2018" name="IMA Fungus">
        <title>IMA Genome-F 9: Draft genome sequence of Annulohypoxylon stygium, Aspergillus mulundensis, Berkeleyomyces basicola (syn. Thielaviopsis basicola), Ceratocystis smalleyi, two Cercospora beticola strains, Coleophoma cylindrospora, Fusarium fracticaudum, Phialophora cf. hyalina, and Morchella septimelata.</title>
        <authorList>
            <person name="Wingfield B.D."/>
            <person name="Bills G.F."/>
            <person name="Dong Y."/>
            <person name="Huang W."/>
            <person name="Nel W.J."/>
            <person name="Swalarsk-Parry B.S."/>
            <person name="Vaghefi N."/>
            <person name="Wilken P.M."/>
            <person name="An Z."/>
            <person name="de Beer Z.W."/>
            <person name="De Vos L."/>
            <person name="Chen L."/>
            <person name="Duong T.A."/>
            <person name="Gao Y."/>
            <person name="Hammerbacher A."/>
            <person name="Kikkert J.R."/>
            <person name="Li Y."/>
            <person name="Li H."/>
            <person name="Li K."/>
            <person name="Li Q."/>
            <person name="Liu X."/>
            <person name="Ma X."/>
            <person name="Naidoo K."/>
            <person name="Pethybridge S.J."/>
            <person name="Sun J."/>
            <person name="Steenkamp E.T."/>
            <person name="van der Nest M.A."/>
            <person name="van Wyk S."/>
            <person name="Wingfield M.J."/>
            <person name="Xiong C."/>
            <person name="Yue Q."/>
            <person name="Zhang X."/>
        </authorList>
    </citation>
    <scope>NUCLEOTIDE SEQUENCE [LARGE SCALE GENOMIC DNA]</scope>
    <source>
        <strain evidence="3 4">BP5796</strain>
    </source>
</reference>
<dbReference type="EMBL" id="PDLN01000015">
    <property type="protein sequence ID" value="RDW65372.1"/>
    <property type="molecule type" value="Genomic_DNA"/>
</dbReference>
<comment type="similarity">
    <text evidence="1">Belongs to the TIP41 family.</text>
</comment>
<dbReference type="PANTHER" id="PTHR21021">
    <property type="entry name" value="GAF/PUTATIVE CYTOSKELETAL PROTEIN"/>
    <property type="match status" value="1"/>
</dbReference>
<feature type="region of interest" description="Disordered" evidence="2">
    <location>
        <begin position="1"/>
        <end position="23"/>
    </location>
</feature>
<evidence type="ECO:0000256" key="2">
    <source>
        <dbReference type="SAM" id="MobiDB-lite"/>
    </source>
</evidence>
<name>A0A3D8QUE2_9HELO</name>
<comment type="caution">
    <text evidence="3">The sequence shown here is derived from an EMBL/GenBank/DDBJ whole genome shotgun (WGS) entry which is preliminary data.</text>
</comment>
<dbReference type="OrthoDB" id="10253878at2759"/>
<feature type="compositionally biased region" description="Polar residues" evidence="2">
    <location>
        <begin position="12"/>
        <end position="23"/>
    </location>
</feature>
<protein>
    <submittedName>
        <fullName evidence="3">TOR signaling pathway protein TipA-like protein</fullName>
    </submittedName>
</protein>
<gene>
    <name evidence="3" type="ORF">BP5796_10064</name>
</gene>
<dbReference type="Pfam" id="PF04176">
    <property type="entry name" value="TIP41"/>
    <property type="match status" value="1"/>
</dbReference>
<dbReference type="PANTHER" id="PTHR21021:SF16">
    <property type="entry name" value="TIP41-LIKE PROTEIN"/>
    <property type="match status" value="1"/>
</dbReference>
<dbReference type="GO" id="GO:0005829">
    <property type="term" value="C:cytosol"/>
    <property type="evidence" value="ECO:0007669"/>
    <property type="project" value="TreeGrafter"/>
</dbReference>
<dbReference type="GO" id="GO:0031929">
    <property type="term" value="P:TOR signaling"/>
    <property type="evidence" value="ECO:0007669"/>
    <property type="project" value="TreeGrafter"/>
</dbReference>
<dbReference type="AlphaFoldDB" id="A0A3D8QUE2"/>
<dbReference type="InterPro" id="IPR007303">
    <property type="entry name" value="TIP41-like"/>
</dbReference>
<dbReference type="InterPro" id="IPR051330">
    <property type="entry name" value="Phosphatase_reg/MetRdx"/>
</dbReference>
<evidence type="ECO:0000256" key="1">
    <source>
        <dbReference type="ARBA" id="ARBA00006658"/>
    </source>
</evidence>
<evidence type="ECO:0000313" key="3">
    <source>
        <dbReference type="EMBL" id="RDW65372.1"/>
    </source>
</evidence>
<sequence length="276" mass="31559">MSFNGPIDESYPTPTAADQATLSHTRKGFKISARKLPISKSGPIDKMTEKLGIPVPEMIFGDNMVSIEHLESGWHLEFNAFDALDRVDKTDKNMLKVAYSSEWTKSRENTHDGIKEVVKPFDWSYSTDYKGTVVKGKDFTEDESEPIPIALLKRQDPILFFEEVVLYESELDDNGVSILSCKLRVMPNRMLLLCRLFMRLDDVLVRIRDTRIYVDFDTGKVIRDYTEREDAFDKVKKSLVFSGKLPNDLTIAMRDPNQIAHLIPEVKHTLESLVVP</sequence>
<accession>A0A3D8QUE2</accession>
<proteinExistence type="inferred from homology"/>
<organism evidence="3 4">
    <name type="scientific">Coleophoma crateriformis</name>
    <dbReference type="NCBI Taxonomy" id="565419"/>
    <lineage>
        <taxon>Eukaryota</taxon>
        <taxon>Fungi</taxon>
        <taxon>Dikarya</taxon>
        <taxon>Ascomycota</taxon>
        <taxon>Pezizomycotina</taxon>
        <taxon>Leotiomycetes</taxon>
        <taxon>Helotiales</taxon>
        <taxon>Dermateaceae</taxon>
        <taxon>Coleophoma</taxon>
    </lineage>
</organism>
<keyword evidence="4" id="KW-1185">Reference proteome</keyword>